<feature type="region of interest" description="Disordered" evidence="1">
    <location>
        <begin position="1"/>
        <end position="42"/>
    </location>
</feature>
<dbReference type="AlphaFoldDB" id="A0A0A9ER63"/>
<feature type="compositionally biased region" description="Basic and acidic residues" evidence="1">
    <location>
        <begin position="14"/>
        <end position="27"/>
    </location>
</feature>
<proteinExistence type="predicted"/>
<reference evidence="2" key="2">
    <citation type="journal article" date="2015" name="Data Brief">
        <title>Shoot transcriptome of the giant reed, Arundo donax.</title>
        <authorList>
            <person name="Barrero R.A."/>
            <person name="Guerrero F.D."/>
            <person name="Moolhuijzen P."/>
            <person name="Goolsby J.A."/>
            <person name="Tidwell J."/>
            <person name="Bellgard S.E."/>
            <person name="Bellgard M.I."/>
        </authorList>
    </citation>
    <scope>NUCLEOTIDE SEQUENCE</scope>
    <source>
        <tissue evidence="2">Shoot tissue taken approximately 20 cm above the soil surface</tissue>
    </source>
</reference>
<sequence length="56" mass="5870">MGGLLAVATLQPTEGERSERKDLEKNSGRGGTSPRVKAGEELAVYDCMDQTAGSTT</sequence>
<evidence type="ECO:0000256" key="1">
    <source>
        <dbReference type="SAM" id="MobiDB-lite"/>
    </source>
</evidence>
<evidence type="ECO:0000313" key="2">
    <source>
        <dbReference type="EMBL" id="JAD98512.1"/>
    </source>
</evidence>
<dbReference type="EMBL" id="GBRH01199383">
    <property type="protein sequence ID" value="JAD98512.1"/>
    <property type="molecule type" value="Transcribed_RNA"/>
</dbReference>
<name>A0A0A9ER63_ARUDO</name>
<organism evidence="2">
    <name type="scientific">Arundo donax</name>
    <name type="common">Giant reed</name>
    <name type="synonym">Donax arundinaceus</name>
    <dbReference type="NCBI Taxonomy" id="35708"/>
    <lineage>
        <taxon>Eukaryota</taxon>
        <taxon>Viridiplantae</taxon>
        <taxon>Streptophyta</taxon>
        <taxon>Embryophyta</taxon>
        <taxon>Tracheophyta</taxon>
        <taxon>Spermatophyta</taxon>
        <taxon>Magnoliopsida</taxon>
        <taxon>Liliopsida</taxon>
        <taxon>Poales</taxon>
        <taxon>Poaceae</taxon>
        <taxon>PACMAD clade</taxon>
        <taxon>Arundinoideae</taxon>
        <taxon>Arundineae</taxon>
        <taxon>Arundo</taxon>
    </lineage>
</organism>
<accession>A0A0A9ER63</accession>
<reference evidence="2" key="1">
    <citation type="submission" date="2014-09" db="EMBL/GenBank/DDBJ databases">
        <authorList>
            <person name="Magalhaes I.L.F."/>
            <person name="Oliveira U."/>
            <person name="Santos F.R."/>
            <person name="Vidigal T.H.D.A."/>
            <person name="Brescovit A.D."/>
            <person name="Santos A.J."/>
        </authorList>
    </citation>
    <scope>NUCLEOTIDE SEQUENCE</scope>
    <source>
        <tissue evidence="2">Shoot tissue taken approximately 20 cm above the soil surface</tissue>
    </source>
</reference>
<protein>
    <submittedName>
        <fullName evidence="2">Uncharacterized protein</fullName>
    </submittedName>
</protein>